<feature type="region of interest" description="Disordered" evidence="1">
    <location>
        <begin position="544"/>
        <end position="580"/>
    </location>
</feature>
<dbReference type="Proteomes" id="UP000663760">
    <property type="component" value="Chromosome 18"/>
</dbReference>
<protein>
    <submittedName>
        <fullName evidence="2">Uncharacterized protein</fullName>
    </submittedName>
</protein>
<feature type="region of interest" description="Disordered" evidence="1">
    <location>
        <begin position="277"/>
        <end position="327"/>
    </location>
</feature>
<evidence type="ECO:0000256" key="1">
    <source>
        <dbReference type="SAM" id="MobiDB-lite"/>
    </source>
</evidence>
<feature type="region of interest" description="Disordered" evidence="1">
    <location>
        <begin position="767"/>
        <end position="827"/>
    </location>
</feature>
<accession>A0A7I8LKU2</accession>
<feature type="compositionally biased region" description="Polar residues" evidence="1">
    <location>
        <begin position="460"/>
        <end position="471"/>
    </location>
</feature>
<dbReference type="PANTHER" id="PTHR31008:SF2">
    <property type="entry name" value="COP1-INTERACTING PROTEIN-LIKE PROTEIN"/>
    <property type="match status" value="1"/>
</dbReference>
<dbReference type="PANTHER" id="PTHR31008">
    <property type="entry name" value="COP1-INTERACTING PROTEIN-RELATED"/>
    <property type="match status" value="1"/>
</dbReference>
<feature type="compositionally biased region" description="Basic and acidic residues" evidence="1">
    <location>
        <begin position="419"/>
        <end position="428"/>
    </location>
</feature>
<feature type="compositionally biased region" description="Basic and acidic residues" evidence="1">
    <location>
        <begin position="475"/>
        <end position="489"/>
    </location>
</feature>
<feature type="region of interest" description="Disordered" evidence="1">
    <location>
        <begin position="1178"/>
        <end position="1215"/>
    </location>
</feature>
<name>A0A7I8LKU2_SPIIN</name>
<feature type="region of interest" description="Disordered" evidence="1">
    <location>
        <begin position="1069"/>
        <end position="1103"/>
    </location>
</feature>
<feature type="compositionally biased region" description="Basic and acidic residues" evidence="1">
    <location>
        <begin position="782"/>
        <end position="806"/>
    </location>
</feature>
<feature type="compositionally biased region" description="Polar residues" evidence="1">
    <location>
        <begin position="1280"/>
        <end position="1289"/>
    </location>
</feature>
<sequence length="1351" mass="148048">MKSEALLDSVVFQLTPTRTRCDLVIKANGKTEKIATGLLNPFLDHLKTAKDQIAKGGYSIILEPELGADAPWFTKGTVERFVRFVSTPEVLERVNTIESEIFQIEEGIAMQGNEILQSSSVEEDQSRSVEHSGGSKSVISADAAKAIVLYKPGTPAPESSGLASREENSKVQLLRVLETRKTVLQKEQGMAFARAAAAGFTVENIAYLISFAECFGAVRMLEACSKFMDLYNGKHETGQWLEIEAADAMSMRSEFTAMNTSEILLSADIGRQREHREQWPAPNNDLNEGNNGKVNGGDMNSDLPRDTRINGESKAPGGPNEYFQGQYPHPMFPQWPVHSPGGVPVFQPYTMQGMPFYQNYPAGGPYFPPPYAPVEDPTHHKPRRTKSKKRSSDSKSSTVESESHEMSAQSQDDDDNTSDLEKEASVKRESRRKSGRSGKKQSGMVVIKNLNYIASKKHNNASGSESCTASDSENEGSHSDTAGRNERNRKSSRSSKSKRKGDRSKYAETEVSLPNKEEARYGQELDSGSWEVFQNFLLRDEEKGVNADSGMFSSEKKPAMKRQESKTGEDPILPIDRDFDDSLERKMVDLDTTDGKPTRMYKHKGLNDHKFYLDGGLRDDKQDVPFEEIEGGSRGYRKGTSEDFVVYRQDKVPNVRNSSDPIAENEYAHANSIPKGSLYNASDESFIIPMRLGSPEQNESASRTAIVMDSEFPSAPQEFDSSNTVRNQLNYEPDDLSLMPEREIDRDFIGYDPALDYDMEVQIETDAVVENGEPEDSTGILEELKKKDKEKKSKALQDGSEKKKMESALGRGRLTKLSPLAQAQARADKLRAYKADLQKVKKEKEDEAVRRLEALKLERQKRIAARSSSAAHSPSTQQKKTQIQGNLSPSIHRGSKFSDSPGSPSPLQRLPVRASTIGSASRSDARKQAVGNGVSRSVSFLSDANAKKAPPGVGRSVSSLSDSKKDATPRTKAAPLESKRLSGSKGSETLFSPKLGDNDITSKKNSFVPKVGDRIRDSSLKSVRGDQAQMKSSSDEPQPKSTIANLDDSKYASLPEVTLMSVTGAISSTAVEDPEQEGNERKHLATSGEAATKGGQKIQQLSNGDDNAIIEKIVVMLEHESAPIRAPNMQKLEHEIGTGNGSAEFKKAGENETFSGYAAIRAPPSPIVKCEVNTGVTDSQLDHPAESGQVSVEKASDKPYQSPYAQATPLESDYTKARLTVSSENASTMEEISKVYVPHSGDPSVEQEHETVEKPRSRESLKGFKKLLKFGRKSHGASPSEPTSELDSSSADDHTPADASSGEVRAPNDPTPQEEAQPEGTLSKGDKSGSRHFSILSPFRSKSSEKKFSAA</sequence>
<feature type="compositionally biased region" description="Basic residues" evidence="1">
    <location>
        <begin position="380"/>
        <end position="389"/>
    </location>
</feature>
<feature type="region of interest" description="Disordered" evidence="1">
    <location>
        <begin position="856"/>
        <end position="1050"/>
    </location>
</feature>
<reference evidence="2" key="1">
    <citation type="submission" date="2020-02" db="EMBL/GenBank/DDBJ databases">
        <authorList>
            <person name="Scholz U."/>
            <person name="Mascher M."/>
            <person name="Fiebig A."/>
        </authorList>
    </citation>
    <scope>NUCLEOTIDE SEQUENCE</scope>
</reference>
<feature type="compositionally biased region" description="Low complexity" evidence="1">
    <location>
        <begin position="865"/>
        <end position="875"/>
    </location>
</feature>
<feature type="compositionally biased region" description="Polar residues" evidence="1">
    <location>
        <begin position="897"/>
        <end position="906"/>
    </location>
</feature>
<feature type="region of interest" description="Disordered" evidence="1">
    <location>
        <begin position="1233"/>
        <end position="1351"/>
    </location>
</feature>
<feature type="compositionally biased region" description="Basic and acidic residues" evidence="1">
    <location>
        <begin position="1246"/>
        <end position="1262"/>
    </location>
</feature>
<feature type="compositionally biased region" description="Basic residues" evidence="1">
    <location>
        <begin position="429"/>
        <end position="439"/>
    </location>
</feature>
<feature type="region of interest" description="Disordered" evidence="1">
    <location>
        <begin position="368"/>
        <end position="524"/>
    </location>
</feature>
<feature type="compositionally biased region" description="Basic residues" evidence="1">
    <location>
        <begin position="490"/>
        <end position="502"/>
    </location>
</feature>
<gene>
    <name evidence="2" type="ORF">SI8410_18021170</name>
</gene>
<proteinExistence type="predicted"/>
<organism evidence="2 3">
    <name type="scientific">Spirodela intermedia</name>
    <name type="common">Intermediate duckweed</name>
    <dbReference type="NCBI Taxonomy" id="51605"/>
    <lineage>
        <taxon>Eukaryota</taxon>
        <taxon>Viridiplantae</taxon>
        <taxon>Streptophyta</taxon>
        <taxon>Embryophyta</taxon>
        <taxon>Tracheophyta</taxon>
        <taxon>Spermatophyta</taxon>
        <taxon>Magnoliopsida</taxon>
        <taxon>Liliopsida</taxon>
        <taxon>Araceae</taxon>
        <taxon>Lemnoideae</taxon>
        <taxon>Spirodela</taxon>
    </lineage>
</organism>
<feature type="compositionally biased region" description="Basic and acidic residues" evidence="1">
    <location>
        <begin position="554"/>
        <end position="580"/>
    </location>
</feature>
<feature type="compositionally biased region" description="Polar residues" evidence="1">
    <location>
        <begin position="284"/>
        <end position="293"/>
    </location>
</feature>
<dbReference type="OrthoDB" id="2020180at2759"/>
<feature type="compositionally biased region" description="Basic and acidic residues" evidence="1">
    <location>
        <begin position="1342"/>
        <end position="1351"/>
    </location>
</feature>
<dbReference type="EMBL" id="LR746281">
    <property type="protein sequence ID" value="CAA7410492.1"/>
    <property type="molecule type" value="Genomic_DNA"/>
</dbReference>
<evidence type="ECO:0000313" key="2">
    <source>
        <dbReference type="EMBL" id="CAA7410492.1"/>
    </source>
</evidence>
<keyword evidence="3" id="KW-1185">Reference proteome</keyword>
<feature type="compositionally biased region" description="Basic residues" evidence="1">
    <location>
        <begin position="1263"/>
        <end position="1275"/>
    </location>
</feature>
<feature type="compositionally biased region" description="Polar residues" evidence="1">
    <location>
        <begin position="876"/>
        <end position="889"/>
    </location>
</feature>
<evidence type="ECO:0000313" key="3">
    <source>
        <dbReference type="Proteomes" id="UP000663760"/>
    </source>
</evidence>